<dbReference type="InterPro" id="IPR032187">
    <property type="entry name" value="SusF/SusE-like_C"/>
</dbReference>
<dbReference type="STRING" id="1168289.GCA_000259075_01775"/>
<evidence type="ECO:0000313" key="3">
    <source>
        <dbReference type="EMBL" id="RCW36591.1"/>
    </source>
</evidence>
<comment type="caution">
    <text evidence="3">The sequence shown here is derived from an EMBL/GenBank/DDBJ whole genome shotgun (WGS) entry which is preliminary data.</text>
</comment>
<accession>A0A2T0XA37</accession>
<dbReference type="Gene3D" id="2.60.40.3610">
    <property type="match status" value="1"/>
</dbReference>
<dbReference type="GO" id="GO:2001070">
    <property type="term" value="F:starch binding"/>
    <property type="evidence" value="ECO:0007669"/>
    <property type="project" value="InterPro"/>
</dbReference>
<sequence>MKNIKMILPLLFVPILLGCEEDDKVTMKTDVSAPVLEDLEGQFYVVEEDMSPEDSVSTWYWSPADYGYSASVNYAIEVDTSETFSNAVEMTSVDGDDNVKITVDQINAAATEFISESAEITFYVRVKATINSISFDSTVDPVYSNVKPYTFTAYFKPPEFPENMYMIGQDFGAWDWASEGIVEMIPVNGVDGAFWCISYFNSANGFKWSPSKAWGEDFFMLEEEVGYTSADGNAFVPSDGIYMVYMDMAAGTITIETAQVYGMGDCFGGWDAGEYPFEISGDKMSITTTGDGELRMYAGSSAATSDWWTREFIVLDGEIVYRGEGPDQERVQVSAGSVVTLDFKTGTGTIE</sequence>
<organism evidence="3 4">
    <name type="scientific">Marinilabilia salmonicolor</name>
    <dbReference type="NCBI Taxonomy" id="989"/>
    <lineage>
        <taxon>Bacteria</taxon>
        <taxon>Pseudomonadati</taxon>
        <taxon>Bacteroidota</taxon>
        <taxon>Bacteroidia</taxon>
        <taxon>Marinilabiliales</taxon>
        <taxon>Marinilabiliaceae</taxon>
        <taxon>Marinilabilia</taxon>
    </lineage>
</organism>
<dbReference type="GO" id="GO:0019867">
    <property type="term" value="C:outer membrane"/>
    <property type="evidence" value="ECO:0007669"/>
    <property type="project" value="InterPro"/>
</dbReference>
<dbReference type="OrthoDB" id="1100554at2"/>
<dbReference type="CDD" id="cd12965">
    <property type="entry name" value="CBM-Eb_CBM-Fb"/>
    <property type="match status" value="1"/>
</dbReference>
<dbReference type="PROSITE" id="PS51257">
    <property type="entry name" value="PROKAR_LIPOPROTEIN"/>
    <property type="match status" value="1"/>
</dbReference>
<evidence type="ECO:0000259" key="1">
    <source>
        <dbReference type="Pfam" id="PF14292"/>
    </source>
</evidence>
<evidence type="ECO:0000313" key="4">
    <source>
        <dbReference type="Proteomes" id="UP000252733"/>
    </source>
</evidence>
<feature type="domain" description="Outer membrane protein SusF/SusE-like C-terminal" evidence="2">
    <location>
        <begin position="163"/>
        <end position="253"/>
    </location>
</feature>
<protein>
    <submittedName>
        <fullName evidence="3">Uncharacterized protein DUF5019</fullName>
    </submittedName>
</protein>
<dbReference type="Gene3D" id="2.60.40.3620">
    <property type="match status" value="1"/>
</dbReference>
<feature type="domain" description="SusE outer membrane protein" evidence="1">
    <location>
        <begin position="24"/>
        <end position="127"/>
    </location>
</feature>
<proteinExistence type="predicted"/>
<gene>
    <name evidence="3" type="ORF">DFO77_10833</name>
</gene>
<name>A0A2T0XA37_9BACT</name>
<feature type="domain" description="Outer membrane protein SusF/SusE-like C-terminal" evidence="2">
    <location>
        <begin position="259"/>
        <end position="349"/>
    </location>
</feature>
<dbReference type="Proteomes" id="UP000252733">
    <property type="component" value="Unassembled WGS sequence"/>
</dbReference>
<dbReference type="EMBL" id="QPIZ01000008">
    <property type="protein sequence ID" value="RCW36591.1"/>
    <property type="molecule type" value="Genomic_DNA"/>
</dbReference>
<dbReference type="Pfam" id="PF16411">
    <property type="entry name" value="SusF_SusE"/>
    <property type="match status" value="2"/>
</dbReference>
<dbReference type="InterPro" id="IPR025970">
    <property type="entry name" value="SusE"/>
</dbReference>
<keyword evidence="4" id="KW-1185">Reference proteome</keyword>
<dbReference type="AlphaFoldDB" id="A0A2T0XA37"/>
<dbReference type="Pfam" id="PF14292">
    <property type="entry name" value="SusE"/>
    <property type="match status" value="1"/>
</dbReference>
<reference evidence="3 4" key="1">
    <citation type="submission" date="2018-07" db="EMBL/GenBank/DDBJ databases">
        <title>Freshwater and sediment microbial communities from various areas in North America, analyzing microbe dynamics in response to fracking.</title>
        <authorList>
            <person name="Lamendella R."/>
        </authorList>
    </citation>
    <scope>NUCLEOTIDE SEQUENCE [LARGE SCALE GENOMIC DNA]</scope>
    <source>
        <strain evidence="3 4">160A</strain>
    </source>
</reference>
<evidence type="ECO:0000259" key="2">
    <source>
        <dbReference type="Pfam" id="PF16411"/>
    </source>
</evidence>
<dbReference type="RefSeq" id="WP_106154350.1">
    <property type="nucleotide sequence ID" value="NZ_PVTS01000019.1"/>
</dbReference>